<protein>
    <recommendedName>
        <fullName evidence="2">histidine kinase</fullName>
        <ecNumber evidence="2">2.7.13.3</ecNumber>
    </recommendedName>
</protein>
<dbReference type="InterPro" id="IPR011622">
    <property type="entry name" value="7TMR_DISM_rcpt_extracell_dom2"/>
</dbReference>
<dbReference type="InterPro" id="IPR036097">
    <property type="entry name" value="HisK_dim/P_sf"/>
</dbReference>
<feature type="domain" description="Response regulatory" evidence="10">
    <location>
        <begin position="689"/>
        <end position="809"/>
    </location>
</feature>
<feature type="transmembrane region" description="Helical" evidence="7">
    <location>
        <begin position="267"/>
        <end position="286"/>
    </location>
</feature>
<dbReference type="InterPro" id="IPR011623">
    <property type="entry name" value="7TMR_DISM_rcpt_extracell_dom1"/>
</dbReference>
<dbReference type="InterPro" id="IPR003661">
    <property type="entry name" value="HisK_dim/P_dom"/>
</dbReference>
<dbReference type="SMART" id="SM00448">
    <property type="entry name" value="REC"/>
    <property type="match status" value="1"/>
</dbReference>
<evidence type="ECO:0000256" key="4">
    <source>
        <dbReference type="ARBA" id="ARBA00023012"/>
    </source>
</evidence>
<evidence type="ECO:0000259" key="10">
    <source>
        <dbReference type="PROSITE" id="PS50110"/>
    </source>
</evidence>
<dbReference type="PROSITE" id="PS50109">
    <property type="entry name" value="HIS_KIN"/>
    <property type="match status" value="1"/>
</dbReference>
<dbReference type="SUPFAM" id="SSF47384">
    <property type="entry name" value="Homodimeric domain of signal transducing histidine kinase"/>
    <property type="match status" value="1"/>
</dbReference>
<dbReference type="Pfam" id="PF00072">
    <property type="entry name" value="Response_reg"/>
    <property type="match status" value="1"/>
</dbReference>
<keyword evidence="12" id="KW-1185">Reference proteome</keyword>
<dbReference type="InterPro" id="IPR005467">
    <property type="entry name" value="His_kinase_dom"/>
</dbReference>
<feature type="modified residue" description="4-aspartylphosphate" evidence="5">
    <location>
        <position position="741"/>
    </location>
</feature>
<evidence type="ECO:0000256" key="1">
    <source>
        <dbReference type="ARBA" id="ARBA00000085"/>
    </source>
</evidence>
<reference evidence="11" key="1">
    <citation type="journal article" date="2022" name="Front. Microbiol.">
        <title>Genome-based taxonomic rearrangement of Oceanobacter-related bacteria including the description of Thalassolituus hydrocarbonoclasticus sp. nov. and Thalassolituus pacificus sp. nov. and emended description of the genus Thalassolituus.</title>
        <authorList>
            <person name="Dong C."/>
            <person name="Wei L."/>
            <person name="Wang J."/>
            <person name="Lai Q."/>
            <person name="Huang Z."/>
            <person name="Shao Z."/>
        </authorList>
    </citation>
    <scope>NUCLEOTIDE SEQUENCE</scope>
    <source>
        <strain evidence="11">59MF3M-4</strain>
    </source>
</reference>
<dbReference type="Pfam" id="PF07695">
    <property type="entry name" value="7TMR-DISM_7TM"/>
    <property type="match status" value="1"/>
</dbReference>
<evidence type="ECO:0000313" key="11">
    <source>
        <dbReference type="EMBL" id="MCT7361077.1"/>
    </source>
</evidence>
<dbReference type="RefSeq" id="WP_260977905.1">
    <property type="nucleotide sequence ID" value="NZ_JAOANI010000031.1"/>
</dbReference>
<evidence type="ECO:0000256" key="6">
    <source>
        <dbReference type="SAM" id="MobiDB-lite"/>
    </source>
</evidence>
<evidence type="ECO:0000256" key="5">
    <source>
        <dbReference type="PROSITE-ProRule" id="PRU00169"/>
    </source>
</evidence>
<dbReference type="InterPro" id="IPR011006">
    <property type="entry name" value="CheY-like_superfamily"/>
</dbReference>
<feature type="compositionally biased region" description="Polar residues" evidence="6">
    <location>
        <begin position="820"/>
        <end position="829"/>
    </location>
</feature>
<organism evidence="11 12">
    <name type="scientific">Thalassolituus pacificus</name>
    <dbReference type="NCBI Taxonomy" id="2975440"/>
    <lineage>
        <taxon>Bacteria</taxon>
        <taxon>Pseudomonadati</taxon>
        <taxon>Pseudomonadota</taxon>
        <taxon>Gammaproteobacteria</taxon>
        <taxon>Oceanospirillales</taxon>
        <taxon>Oceanospirillaceae</taxon>
        <taxon>Thalassolituus</taxon>
    </lineage>
</organism>
<keyword evidence="7" id="KW-1133">Transmembrane helix</keyword>
<name>A0A9X2WJL2_9GAMM</name>
<evidence type="ECO:0000256" key="8">
    <source>
        <dbReference type="SAM" id="SignalP"/>
    </source>
</evidence>
<dbReference type="SMART" id="SM00387">
    <property type="entry name" value="HATPase_c"/>
    <property type="match status" value="1"/>
</dbReference>
<dbReference type="PRINTS" id="PR00344">
    <property type="entry name" value="BCTRLSENSOR"/>
</dbReference>
<dbReference type="CDD" id="cd00082">
    <property type="entry name" value="HisKA"/>
    <property type="match status" value="1"/>
</dbReference>
<comment type="catalytic activity">
    <reaction evidence="1">
        <text>ATP + protein L-histidine = ADP + protein N-phospho-L-histidine.</text>
        <dbReference type="EC" id="2.7.13.3"/>
    </reaction>
</comment>
<feature type="transmembrane region" description="Helical" evidence="7">
    <location>
        <begin position="230"/>
        <end position="255"/>
    </location>
</feature>
<evidence type="ECO:0000256" key="7">
    <source>
        <dbReference type="SAM" id="Phobius"/>
    </source>
</evidence>
<dbReference type="InterPro" id="IPR001789">
    <property type="entry name" value="Sig_transdc_resp-reg_receiver"/>
</dbReference>
<keyword evidence="8" id="KW-0732">Signal</keyword>
<dbReference type="Proteomes" id="UP001147830">
    <property type="component" value="Unassembled WGS sequence"/>
</dbReference>
<dbReference type="Pfam" id="PF07696">
    <property type="entry name" value="7TMR-DISMED2"/>
    <property type="match status" value="1"/>
</dbReference>
<dbReference type="SUPFAM" id="SSF55874">
    <property type="entry name" value="ATPase domain of HSP90 chaperone/DNA topoisomerase II/histidine kinase"/>
    <property type="match status" value="1"/>
</dbReference>
<evidence type="ECO:0000256" key="2">
    <source>
        <dbReference type="ARBA" id="ARBA00012438"/>
    </source>
</evidence>
<dbReference type="InterPro" id="IPR004358">
    <property type="entry name" value="Sig_transdc_His_kin-like_C"/>
</dbReference>
<feature type="transmembrane region" description="Helical" evidence="7">
    <location>
        <begin position="205"/>
        <end position="223"/>
    </location>
</feature>
<evidence type="ECO:0000259" key="9">
    <source>
        <dbReference type="PROSITE" id="PS50109"/>
    </source>
</evidence>
<sequence>MLRTRAVTFNVVTLLLAGLISLLSVSFSATAAEAIPQDSNVLYLTNDTHQISSQGALYYLEDPLAQLSLPYVIEQNIPFRHYPKAAFNEGFTESAYWLKLTVDASLSNKSRWLLEINYPLLDVVNVIIQGPDGAPLNHYELGDLNEFSQRPVSHRNFVVPLDFTDVKQQVVYLNVQTTSSLQVPISLWEITHFVEKRSNEQYGLGLYYGMMLVMFLYNFFLWLSIRDNNYLLYIGYIASFSALQLATSGLGYQFIWPQWVWLEQMAVPLTIGLVGIFGSAFTRAFLQTKVHHRLADIALRICLLLSAMICLSALVFDIATVMSSGKFVVVIFLITVFYSSVSSLLKGQHQARYFLIAWVSLIVGGMVTISMMLGYLPNNLWTTHASKIGSALEIVLLSFALADRIKILERAKNHAEALVKKELEERAVRLAESNRLKNDFLATISHEFRTPLNGILGSLELAADEHGKPQLNSLQDARNSARDMLDLVDNVLTYTELQAGNRIMSPETIELAPMIRSAADYIRQQCHNKHLTFELVLQPGLPNHIRADIKCIRHALKALLENAVKFTQKGQIRIEVGVSQMNNMTTLDIHIRDTGIGMTAAELSRVQDYFYQGDGSDQRRYQGLGIGLSLVRAVCHCMKGRLEIDSEKHQGTDVHLHLPVQALGRSEVRLIKNRVEAVETTPIENIRGRALVVEDNTINQRVLHSMLSRLQLKVDVADNGEKALEMLNSERAYRYDMVFMDCQMPVMDGFEATRILRASNISERHSPVIAVTANAMSGDQQRCLDAGMNDYLSKPISLEQIRQIVQKWLPADAGHEDPTTGRSADQASQPPADPERQKPG</sequence>
<keyword evidence="7" id="KW-0472">Membrane</keyword>
<dbReference type="PROSITE" id="PS50110">
    <property type="entry name" value="RESPONSE_REGULATORY"/>
    <property type="match status" value="1"/>
</dbReference>
<dbReference type="CDD" id="cd17546">
    <property type="entry name" value="REC_hyHK_CKI1_RcsC-like"/>
    <property type="match status" value="1"/>
</dbReference>
<feature type="transmembrane region" description="Helical" evidence="7">
    <location>
        <begin position="322"/>
        <end position="341"/>
    </location>
</feature>
<dbReference type="SMART" id="SM00388">
    <property type="entry name" value="HisKA"/>
    <property type="match status" value="1"/>
</dbReference>
<dbReference type="EC" id="2.7.13.3" evidence="2"/>
<accession>A0A9X2WJL2</accession>
<evidence type="ECO:0000256" key="3">
    <source>
        <dbReference type="ARBA" id="ARBA00022553"/>
    </source>
</evidence>
<keyword evidence="3 5" id="KW-0597">Phosphoprotein</keyword>
<dbReference type="Gene3D" id="3.40.50.2300">
    <property type="match status" value="1"/>
</dbReference>
<proteinExistence type="predicted"/>
<dbReference type="Gene3D" id="3.30.565.10">
    <property type="entry name" value="Histidine kinase-like ATPase, C-terminal domain"/>
    <property type="match status" value="1"/>
</dbReference>
<gene>
    <name evidence="11" type="ORF">NYR02_18815</name>
</gene>
<keyword evidence="7" id="KW-0812">Transmembrane</keyword>
<dbReference type="Gene3D" id="1.10.287.130">
    <property type="match status" value="1"/>
</dbReference>
<dbReference type="PANTHER" id="PTHR45339">
    <property type="entry name" value="HYBRID SIGNAL TRANSDUCTION HISTIDINE KINASE J"/>
    <property type="match status" value="1"/>
</dbReference>
<comment type="caution">
    <text evidence="11">The sequence shown here is derived from an EMBL/GenBank/DDBJ whole genome shotgun (WGS) entry which is preliminary data.</text>
</comment>
<dbReference type="PANTHER" id="PTHR45339:SF1">
    <property type="entry name" value="HYBRID SIGNAL TRANSDUCTION HISTIDINE KINASE J"/>
    <property type="match status" value="1"/>
</dbReference>
<feature type="transmembrane region" description="Helical" evidence="7">
    <location>
        <begin position="353"/>
        <end position="375"/>
    </location>
</feature>
<evidence type="ECO:0000313" key="12">
    <source>
        <dbReference type="Proteomes" id="UP001147830"/>
    </source>
</evidence>
<dbReference type="Gene3D" id="2.60.40.2380">
    <property type="match status" value="1"/>
</dbReference>
<dbReference type="GO" id="GO:0000155">
    <property type="term" value="F:phosphorelay sensor kinase activity"/>
    <property type="evidence" value="ECO:0007669"/>
    <property type="project" value="InterPro"/>
</dbReference>
<feature type="chain" id="PRO_5040853111" description="histidine kinase" evidence="8">
    <location>
        <begin position="32"/>
        <end position="840"/>
    </location>
</feature>
<feature type="domain" description="Histidine kinase" evidence="9">
    <location>
        <begin position="443"/>
        <end position="662"/>
    </location>
</feature>
<dbReference type="SUPFAM" id="SSF52172">
    <property type="entry name" value="CheY-like"/>
    <property type="match status" value="1"/>
</dbReference>
<dbReference type="Pfam" id="PF02518">
    <property type="entry name" value="HATPase_c"/>
    <property type="match status" value="1"/>
</dbReference>
<feature type="region of interest" description="Disordered" evidence="6">
    <location>
        <begin position="810"/>
        <end position="840"/>
    </location>
</feature>
<dbReference type="InterPro" id="IPR003594">
    <property type="entry name" value="HATPase_dom"/>
</dbReference>
<reference evidence="11" key="2">
    <citation type="submission" date="2022-08" db="EMBL/GenBank/DDBJ databases">
        <authorList>
            <person name="Dong C."/>
        </authorList>
    </citation>
    <scope>NUCLEOTIDE SEQUENCE</scope>
    <source>
        <strain evidence="11">59MF3M-4</strain>
    </source>
</reference>
<dbReference type="AlphaFoldDB" id="A0A9X2WJL2"/>
<feature type="transmembrane region" description="Helical" evidence="7">
    <location>
        <begin position="298"/>
        <end position="316"/>
    </location>
</feature>
<dbReference type="Pfam" id="PF00512">
    <property type="entry name" value="HisKA"/>
    <property type="match status" value="1"/>
</dbReference>
<dbReference type="EMBL" id="JAOANI010000031">
    <property type="protein sequence ID" value="MCT7361077.1"/>
    <property type="molecule type" value="Genomic_DNA"/>
</dbReference>
<keyword evidence="4" id="KW-0902">Two-component regulatory system</keyword>
<feature type="signal peptide" evidence="8">
    <location>
        <begin position="1"/>
        <end position="31"/>
    </location>
</feature>
<dbReference type="InterPro" id="IPR036890">
    <property type="entry name" value="HATPase_C_sf"/>
</dbReference>